<dbReference type="GO" id="GO:0051999">
    <property type="term" value="P:mannosyl-inositol phosphorylceramide biosynthetic process"/>
    <property type="evidence" value="ECO:0007669"/>
    <property type="project" value="TreeGrafter"/>
</dbReference>
<dbReference type="InterPro" id="IPR051706">
    <property type="entry name" value="Glycosyltransferase_domain"/>
</dbReference>
<keyword evidence="3" id="KW-1133">Transmembrane helix</keyword>
<accession>A0A8H7D192</accession>
<dbReference type="AlphaFoldDB" id="A0A8H7D192"/>
<keyword evidence="3" id="KW-0472">Membrane</keyword>
<dbReference type="InterPro" id="IPR007577">
    <property type="entry name" value="GlycoTrfase_DXD_sugar-bd_CS"/>
</dbReference>
<dbReference type="Proteomes" id="UP000623467">
    <property type="component" value="Unassembled WGS sequence"/>
</dbReference>
<evidence type="ECO:0000259" key="4">
    <source>
        <dbReference type="Pfam" id="PF13638"/>
    </source>
</evidence>
<dbReference type="GO" id="GO:0016020">
    <property type="term" value="C:membrane"/>
    <property type="evidence" value="ECO:0007669"/>
    <property type="project" value="GOC"/>
</dbReference>
<evidence type="ECO:0000313" key="6">
    <source>
        <dbReference type="Proteomes" id="UP000623467"/>
    </source>
</evidence>
<name>A0A8H7D192_9AGAR</name>
<dbReference type="Gene3D" id="3.90.550.20">
    <property type="match status" value="1"/>
</dbReference>
<keyword evidence="2 5" id="KW-0808">Transferase</keyword>
<evidence type="ECO:0000313" key="5">
    <source>
        <dbReference type="EMBL" id="KAF7355421.1"/>
    </source>
</evidence>
<dbReference type="Pfam" id="PF13638">
    <property type="entry name" value="PIN_4"/>
    <property type="match status" value="1"/>
</dbReference>
<protein>
    <submittedName>
        <fullName evidence="5">Glycosyltransferase family 32 protein</fullName>
    </submittedName>
</protein>
<feature type="domain" description="PIN" evidence="4">
    <location>
        <begin position="23"/>
        <end position="137"/>
    </location>
</feature>
<evidence type="ECO:0000256" key="3">
    <source>
        <dbReference type="SAM" id="Phobius"/>
    </source>
</evidence>
<dbReference type="InterPro" id="IPR002716">
    <property type="entry name" value="PIN_dom"/>
</dbReference>
<keyword evidence="3" id="KW-0812">Transmembrane</keyword>
<dbReference type="PANTHER" id="PTHR32385">
    <property type="entry name" value="MANNOSYL PHOSPHORYLINOSITOL CERAMIDE SYNTHASE"/>
    <property type="match status" value="1"/>
</dbReference>
<gene>
    <name evidence="5" type="ORF">MSAN_01458900</name>
</gene>
<dbReference type="FunFam" id="3.90.550.20:FF:000005">
    <property type="entry name" value="Unplaced genomic scaffold supercont1.17, whole genome shotgun sequence"/>
    <property type="match status" value="1"/>
</dbReference>
<dbReference type="GO" id="GO:0000030">
    <property type="term" value="F:mannosyltransferase activity"/>
    <property type="evidence" value="ECO:0007669"/>
    <property type="project" value="TreeGrafter"/>
</dbReference>
<comment type="similarity">
    <text evidence="1">Belongs to the glycosyltransferase 32 family.</text>
</comment>
<proteinExistence type="inferred from homology"/>
<dbReference type="Gene3D" id="3.40.50.1010">
    <property type="entry name" value="5'-nuclease"/>
    <property type="match status" value="1"/>
</dbReference>
<evidence type="ECO:0000256" key="1">
    <source>
        <dbReference type="ARBA" id="ARBA00009003"/>
    </source>
</evidence>
<feature type="transmembrane region" description="Helical" evidence="3">
    <location>
        <begin position="336"/>
        <end position="363"/>
    </location>
</feature>
<comment type="caution">
    <text evidence="5">The sequence shown here is derived from an EMBL/GenBank/DDBJ whole genome shotgun (WGS) entry which is preliminary data.</text>
</comment>
<dbReference type="SUPFAM" id="SSF53448">
    <property type="entry name" value="Nucleotide-diphospho-sugar transferases"/>
    <property type="match status" value="1"/>
</dbReference>
<reference evidence="5" key="1">
    <citation type="submission" date="2020-05" db="EMBL/GenBank/DDBJ databases">
        <title>Mycena genomes resolve the evolution of fungal bioluminescence.</title>
        <authorList>
            <person name="Tsai I.J."/>
        </authorList>
    </citation>
    <scope>NUCLEOTIDE SEQUENCE</scope>
    <source>
        <strain evidence="5">160909Yilan</strain>
    </source>
</reference>
<organism evidence="5 6">
    <name type="scientific">Mycena sanguinolenta</name>
    <dbReference type="NCBI Taxonomy" id="230812"/>
    <lineage>
        <taxon>Eukaryota</taxon>
        <taxon>Fungi</taxon>
        <taxon>Dikarya</taxon>
        <taxon>Basidiomycota</taxon>
        <taxon>Agaricomycotina</taxon>
        <taxon>Agaricomycetes</taxon>
        <taxon>Agaricomycetidae</taxon>
        <taxon>Agaricales</taxon>
        <taxon>Marasmiineae</taxon>
        <taxon>Mycenaceae</taxon>
        <taxon>Mycena</taxon>
    </lineage>
</organism>
<dbReference type="OrthoDB" id="3647at2759"/>
<dbReference type="InterPro" id="IPR029044">
    <property type="entry name" value="Nucleotide-diphossugar_trans"/>
</dbReference>
<evidence type="ECO:0000256" key="2">
    <source>
        <dbReference type="ARBA" id="ARBA00022679"/>
    </source>
</evidence>
<feature type="transmembrane region" description="Helical" evidence="3">
    <location>
        <begin position="602"/>
        <end position="629"/>
    </location>
</feature>
<dbReference type="Pfam" id="PF04488">
    <property type="entry name" value="Gly_transf_sug"/>
    <property type="match status" value="1"/>
</dbReference>
<keyword evidence="6" id="KW-1185">Reference proteome</keyword>
<dbReference type="PANTHER" id="PTHR32385:SF15">
    <property type="entry name" value="INOSITOL PHOSPHOCERAMIDE MANNOSYLTRANSFERASE 1"/>
    <property type="match status" value="1"/>
</dbReference>
<dbReference type="EMBL" id="JACAZH010000011">
    <property type="protein sequence ID" value="KAF7355421.1"/>
    <property type="molecule type" value="Genomic_DNA"/>
</dbReference>
<dbReference type="CDD" id="cd18727">
    <property type="entry name" value="PIN_Swt1-like"/>
    <property type="match status" value="1"/>
</dbReference>
<sequence length="847" mass="96700">MKRNRLEKQRLLEQFVRSVEKAALSVIVIIPGVVLHELDGQKKSDRLGWFARQASSWILEKVKEKSKTVRVQREKETCKPSGSWKIRQPGESSLGRSNDALILDCCMYFRARFPTSLCSADKNLCTESETEDIPSISPRSGRELIHFLLGRNNDLFAGVELDYTGPESIQQDQDDSMMDVDEELPKLTTEQAMDQLHIQIIEHFTRRLVELVGRVGPELEDVASDGGVTASQHAPKWKNGNVYYRQWKAADCLGYLERKKRTTKPYQNPRLDVFLTDRYSIGGRAGREWTYEAWASALDGLQSIGESWNDASILSDLEELRAHREAVFKLARRRAIFALLTVLGLFLFGTVVVLTSFTVYLAIDPSDFLTEIEVPYTDPSTRWNASEHGQVERIPRILHQTWKTGTLPEKWKSISQECRDMMPDYEYMLWTDESSREFIARHYPWFLNTFDDYSYAILRADAIRYFVLYHYGGIYMDLDIGCLRPLDPLLVYPVILPKTIPVGVSNDLMFAEKHHPFLAQTIHNLATFDHSWILNYPTVMFSTGPMFLSIQHGIYTSQQALSGIVRILPKSLYGKNADPAEAPHSFFTHHYGSSWHSDDAAFIWFLGVWGKGLMWIGLAVLLVGSIKLWPSKQRRRNLRRIGGYDVLFPRRSQRTGRWQIHVSEPSIESGTSTQMPSPDGSEQGFDDLSVLHLPFDVRPSSPTCSEVSNDQLFQTDSTSIFDVVRNVRNRFASFTGGDRLPELPRTPVRPRRNQRYSRGVLFFLPAMFAPPQDLEIGPSFSRAQTLSPAVPMMRPVPPRGEKHRYEEQYERSEVYAEASPIEVISEGVTTLRSPKGAGHGTLHSHKR</sequence>